<keyword evidence="6" id="KW-1185">Reference proteome</keyword>
<reference evidence="5 6" key="1">
    <citation type="journal article" date="2009" name="J. Bacteriol.">
        <title>Complete genome sequence of Robiginitalea biformata HTCC2501.</title>
        <authorList>
            <person name="Oh H.M."/>
            <person name="Giovannoni S.J."/>
            <person name="Lee K."/>
            <person name="Ferriera S."/>
            <person name="Johnson J."/>
            <person name="Cho J.C."/>
        </authorList>
    </citation>
    <scope>NUCLEOTIDE SEQUENCE [LARGE SCALE GENOMIC DNA]</scope>
    <source>
        <strain evidence="6">ATCC BAA-864 / HTCC2501 / KCTC 12146</strain>
    </source>
</reference>
<protein>
    <recommendedName>
        <fullName evidence="4">VRR-NUC domain-containing protein</fullName>
    </recommendedName>
</protein>
<dbReference type="EMBL" id="CP001712">
    <property type="protein sequence ID" value="EAR14042.1"/>
    <property type="molecule type" value="Genomic_DNA"/>
</dbReference>
<gene>
    <name evidence="5" type="ordered locus">RB2501_01410</name>
</gene>
<dbReference type="GO" id="GO:0016788">
    <property type="term" value="F:hydrolase activity, acting on ester bonds"/>
    <property type="evidence" value="ECO:0007669"/>
    <property type="project" value="InterPro"/>
</dbReference>
<name>A4CPV7_ROBBH</name>
<comment type="cofactor">
    <cofactor evidence="1">
        <name>Mg(2+)</name>
        <dbReference type="ChEBI" id="CHEBI:18420"/>
    </cofactor>
</comment>
<evidence type="ECO:0000256" key="1">
    <source>
        <dbReference type="ARBA" id="ARBA00001946"/>
    </source>
</evidence>
<dbReference type="KEGG" id="rbi:RB2501_01410"/>
<dbReference type="GO" id="GO:0004518">
    <property type="term" value="F:nuclease activity"/>
    <property type="evidence" value="ECO:0007669"/>
    <property type="project" value="UniProtKB-KW"/>
</dbReference>
<dbReference type="HOGENOM" id="CLU_2525416_0_0_10"/>
<evidence type="ECO:0000313" key="6">
    <source>
        <dbReference type="Proteomes" id="UP000009049"/>
    </source>
</evidence>
<feature type="domain" description="VRR-NUC" evidence="4">
    <location>
        <begin position="19"/>
        <end position="71"/>
    </location>
</feature>
<evidence type="ECO:0000256" key="3">
    <source>
        <dbReference type="ARBA" id="ARBA00022801"/>
    </source>
</evidence>
<evidence type="ECO:0000313" key="5">
    <source>
        <dbReference type="EMBL" id="EAR14042.1"/>
    </source>
</evidence>
<dbReference type="InterPro" id="IPR014883">
    <property type="entry name" value="VRR_NUC"/>
</dbReference>
<dbReference type="GO" id="GO:0003676">
    <property type="term" value="F:nucleic acid binding"/>
    <property type="evidence" value="ECO:0007669"/>
    <property type="project" value="InterPro"/>
</dbReference>
<accession>A4CPV7</accession>
<evidence type="ECO:0000259" key="4">
    <source>
        <dbReference type="Pfam" id="PF08774"/>
    </source>
</evidence>
<dbReference type="STRING" id="313596.RB2501_01410"/>
<evidence type="ECO:0000256" key="2">
    <source>
        <dbReference type="ARBA" id="ARBA00022722"/>
    </source>
</evidence>
<sequence>MVHNSASSRINGARLKTMGMVPGVSDMIYLKPGGRPLLIEIKTMRGTQSPKQVAWQARVVANGYRYYVVRSLDEMKEICGWKTG</sequence>
<keyword evidence="2" id="KW-0540">Nuclease</keyword>
<dbReference type="AlphaFoldDB" id="A4CPV7"/>
<keyword evidence="3" id="KW-0378">Hydrolase</keyword>
<proteinExistence type="predicted"/>
<dbReference type="Gene3D" id="3.40.1350.10">
    <property type="match status" value="1"/>
</dbReference>
<dbReference type="InterPro" id="IPR011856">
    <property type="entry name" value="tRNA_endonuc-like_dom_sf"/>
</dbReference>
<organism evidence="5 6">
    <name type="scientific">Robiginitalea biformata (strain ATCC BAA-864 / DSM 15991 / KCTC 12146 / HTCC2501)</name>
    <dbReference type="NCBI Taxonomy" id="313596"/>
    <lineage>
        <taxon>Bacteria</taxon>
        <taxon>Pseudomonadati</taxon>
        <taxon>Bacteroidota</taxon>
        <taxon>Flavobacteriia</taxon>
        <taxon>Flavobacteriales</taxon>
        <taxon>Flavobacteriaceae</taxon>
        <taxon>Robiginitalea</taxon>
    </lineage>
</organism>
<dbReference type="Proteomes" id="UP000009049">
    <property type="component" value="Chromosome"/>
</dbReference>
<dbReference type="Pfam" id="PF08774">
    <property type="entry name" value="VRR_NUC"/>
    <property type="match status" value="1"/>
</dbReference>